<protein>
    <submittedName>
        <fullName evidence="8">B3 domain-containing protein Os04g0386900-like</fullName>
    </submittedName>
</protein>
<sequence length="187" mass="21051">MSGPLVQPVHGIVKEEPFSILPYIDEKPCLDAMNMTSVANRERLNFQPGSSSRTAEVDDTEYYTISGTRPYFDVILSRTHVTPPYRLNLPTRMVSELPSKLVPMVLTSCGKTWETFYHGRGRGSTKRFGWKRFVIDNDLRMGDCCFFELMECSTTKIVFKVIILRGTLPLGEGAGDGDTPETAIFIE</sequence>
<evidence type="ECO:0000313" key="8">
    <source>
        <dbReference type="RefSeq" id="XP_027084333.1"/>
    </source>
</evidence>
<dbReference type="InterPro" id="IPR044837">
    <property type="entry name" value="REM16-like"/>
</dbReference>
<name>A0A6P6U193_COFAR</name>
<dbReference type="PROSITE" id="PS50863">
    <property type="entry name" value="B3"/>
    <property type="match status" value="1"/>
</dbReference>
<keyword evidence="2" id="KW-0805">Transcription regulation</keyword>
<keyword evidence="3" id="KW-0238">DNA-binding</keyword>
<evidence type="ECO:0000256" key="5">
    <source>
        <dbReference type="ARBA" id="ARBA00023242"/>
    </source>
</evidence>
<dbReference type="PANTHER" id="PTHR31391:SF64">
    <property type="entry name" value="B3 DOMAIN-CONTAINING PROTEIN OS06G0112300"/>
    <property type="match status" value="1"/>
</dbReference>
<dbReference type="SMART" id="SM01019">
    <property type="entry name" value="B3"/>
    <property type="match status" value="1"/>
</dbReference>
<reference evidence="7" key="1">
    <citation type="journal article" date="2025" name="Foods">
        <title>Unveiling the Microbial Signatures of Arabica Coffee Cherries: Insights into Ripeness Specific Diversity, Functional Traits, and Implications for Quality and Safety.</title>
        <authorList>
            <consortium name="RefSeq"/>
            <person name="Tenea G.N."/>
            <person name="Cifuentes V."/>
            <person name="Reyes P."/>
            <person name="Cevallos-Vallejos M."/>
        </authorList>
    </citation>
    <scope>NUCLEOTIDE SEQUENCE [LARGE SCALE GENOMIC DNA]</scope>
</reference>
<proteinExistence type="predicted"/>
<dbReference type="Pfam" id="PF02362">
    <property type="entry name" value="B3"/>
    <property type="match status" value="1"/>
</dbReference>
<evidence type="ECO:0000256" key="4">
    <source>
        <dbReference type="ARBA" id="ARBA00023163"/>
    </source>
</evidence>
<evidence type="ECO:0000259" key="6">
    <source>
        <dbReference type="PROSITE" id="PS50863"/>
    </source>
</evidence>
<dbReference type="GeneID" id="113706600"/>
<keyword evidence="7" id="KW-1185">Reference proteome</keyword>
<dbReference type="PANTHER" id="PTHR31391">
    <property type="entry name" value="B3 DOMAIN-CONTAINING PROTEIN OS11G0197600-RELATED"/>
    <property type="match status" value="1"/>
</dbReference>
<dbReference type="InterPro" id="IPR015300">
    <property type="entry name" value="DNA-bd_pseudobarrel_sf"/>
</dbReference>
<dbReference type="RefSeq" id="XP_027084333.1">
    <property type="nucleotide sequence ID" value="XM_027228532.2"/>
</dbReference>
<keyword evidence="5" id="KW-0539">Nucleus</keyword>
<dbReference type="GO" id="GO:0003677">
    <property type="term" value="F:DNA binding"/>
    <property type="evidence" value="ECO:0007669"/>
    <property type="project" value="UniProtKB-KW"/>
</dbReference>
<dbReference type="OrthoDB" id="638806at2759"/>
<gene>
    <name evidence="8" type="primary">LOC113706600</name>
</gene>
<evidence type="ECO:0000313" key="7">
    <source>
        <dbReference type="Proteomes" id="UP001652660"/>
    </source>
</evidence>
<reference evidence="8" key="2">
    <citation type="submission" date="2025-08" db="UniProtKB">
        <authorList>
            <consortium name="RefSeq"/>
        </authorList>
    </citation>
    <scope>IDENTIFICATION</scope>
    <source>
        <tissue evidence="8">Leaves</tissue>
    </source>
</reference>
<evidence type="ECO:0000256" key="1">
    <source>
        <dbReference type="ARBA" id="ARBA00004123"/>
    </source>
</evidence>
<keyword evidence="4" id="KW-0804">Transcription</keyword>
<dbReference type="InterPro" id="IPR003340">
    <property type="entry name" value="B3_DNA-bd"/>
</dbReference>
<accession>A0A6P6U193</accession>
<evidence type="ECO:0000256" key="3">
    <source>
        <dbReference type="ARBA" id="ARBA00023125"/>
    </source>
</evidence>
<dbReference type="CDD" id="cd10017">
    <property type="entry name" value="B3_DNA"/>
    <property type="match status" value="1"/>
</dbReference>
<dbReference type="AlphaFoldDB" id="A0A6P6U193"/>
<organism evidence="7 8">
    <name type="scientific">Coffea arabica</name>
    <name type="common">Arabian coffee</name>
    <dbReference type="NCBI Taxonomy" id="13443"/>
    <lineage>
        <taxon>Eukaryota</taxon>
        <taxon>Viridiplantae</taxon>
        <taxon>Streptophyta</taxon>
        <taxon>Embryophyta</taxon>
        <taxon>Tracheophyta</taxon>
        <taxon>Spermatophyta</taxon>
        <taxon>Magnoliopsida</taxon>
        <taxon>eudicotyledons</taxon>
        <taxon>Gunneridae</taxon>
        <taxon>Pentapetalae</taxon>
        <taxon>asterids</taxon>
        <taxon>lamiids</taxon>
        <taxon>Gentianales</taxon>
        <taxon>Rubiaceae</taxon>
        <taxon>Ixoroideae</taxon>
        <taxon>Gardenieae complex</taxon>
        <taxon>Bertiereae - Coffeeae clade</taxon>
        <taxon>Coffeeae</taxon>
        <taxon>Coffea</taxon>
    </lineage>
</organism>
<comment type="subcellular location">
    <subcellularLocation>
        <location evidence="1">Nucleus</location>
    </subcellularLocation>
</comment>
<dbReference type="GO" id="GO:0005634">
    <property type="term" value="C:nucleus"/>
    <property type="evidence" value="ECO:0007669"/>
    <property type="project" value="UniProtKB-SubCell"/>
</dbReference>
<evidence type="ECO:0000256" key="2">
    <source>
        <dbReference type="ARBA" id="ARBA00023015"/>
    </source>
</evidence>
<dbReference type="Proteomes" id="UP001652660">
    <property type="component" value="Chromosome 8c"/>
</dbReference>
<feature type="domain" description="TF-B3" evidence="6">
    <location>
        <begin position="72"/>
        <end position="167"/>
    </location>
</feature>
<dbReference type="Gene3D" id="2.40.330.10">
    <property type="entry name" value="DNA-binding pseudobarrel domain"/>
    <property type="match status" value="1"/>
</dbReference>
<dbReference type="SUPFAM" id="SSF101936">
    <property type="entry name" value="DNA-binding pseudobarrel domain"/>
    <property type="match status" value="1"/>
</dbReference>